<comment type="caution">
    <text evidence="1">The sequence shown here is derived from an EMBL/GenBank/DDBJ whole genome shotgun (WGS) entry which is preliminary data.</text>
</comment>
<proteinExistence type="predicted"/>
<dbReference type="EMBL" id="BSOW01000015">
    <property type="protein sequence ID" value="GLR87619.1"/>
    <property type="molecule type" value="Genomic_DNA"/>
</dbReference>
<dbReference type="RefSeq" id="WP_284268563.1">
    <property type="nucleotide sequence ID" value="NZ_BSOW01000015.1"/>
</dbReference>
<reference evidence="2" key="1">
    <citation type="journal article" date="2019" name="Int. J. Syst. Evol. Microbiol.">
        <title>The Global Catalogue of Microorganisms (GCM) 10K type strain sequencing project: providing services to taxonomists for standard genome sequencing and annotation.</title>
        <authorList>
            <consortium name="The Broad Institute Genomics Platform"/>
            <consortium name="The Broad Institute Genome Sequencing Center for Infectious Disease"/>
            <person name="Wu L."/>
            <person name="Ma J."/>
        </authorList>
    </citation>
    <scope>NUCLEOTIDE SEQUENCE [LARGE SCALE GENOMIC DNA]</scope>
    <source>
        <strain evidence="2">NBRC 102520</strain>
    </source>
</reference>
<dbReference type="Proteomes" id="UP001156905">
    <property type="component" value="Unassembled WGS sequence"/>
</dbReference>
<evidence type="ECO:0000313" key="1">
    <source>
        <dbReference type="EMBL" id="GLR87619.1"/>
    </source>
</evidence>
<gene>
    <name evidence="1" type="ORF">GCM10007857_43300</name>
</gene>
<protein>
    <submittedName>
        <fullName evidence="1">Uncharacterized protein</fullName>
    </submittedName>
</protein>
<sequence length="114" mass="12534">MRDNTGLESRTVEAIRHYRKALALVEHLEREDACAHRALTSTLVDLSRAIRDEAAPHLNDRLFEIAAAAASRSDKTWSAMVEATAKLESARLTLAALEQQLGYIPKVALGSAHE</sequence>
<keyword evidence="2" id="KW-1185">Reference proteome</keyword>
<name>A0ABQ6B2H0_9BRAD</name>
<organism evidence="1 2">
    <name type="scientific">Bradyrhizobium iriomotense</name>
    <dbReference type="NCBI Taxonomy" id="441950"/>
    <lineage>
        <taxon>Bacteria</taxon>
        <taxon>Pseudomonadati</taxon>
        <taxon>Pseudomonadota</taxon>
        <taxon>Alphaproteobacteria</taxon>
        <taxon>Hyphomicrobiales</taxon>
        <taxon>Nitrobacteraceae</taxon>
        <taxon>Bradyrhizobium</taxon>
    </lineage>
</organism>
<evidence type="ECO:0000313" key="2">
    <source>
        <dbReference type="Proteomes" id="UP001156905"/>
    </source>
</evidence>
<accession>A0ABQ6B2H0</accession>